<evidence type="ECO:0008006" key="3">
    <source>
        <dbReference type="Google" id="ProtNLM"/>
    </source>
</evidence>
<evidence type="ECO:0000313" key="2">
    <source>
        <dbReference type="Proteomes" id="UP000011531"/>
    </source>
</evidence>
<gene>
    <name evidence="1" type="ORF">C492_21335</name>
</gene>
<sequence length="59" mass="6393">MAHSPEVPEKYVCTACQVLHVGTVSAHTDAGYRYEAPEACGCCGGTEFVPEAEWPHVDR</sequence>
<keyword evidence="2" id="KW-1185">Reference proteome</keyword>
<dbReference type="STRING" id="1227498.C492_21335"/>
<dbReference type="EMBL" id="AOIA01000164">
    <property type="protein sequence ID" value="ELY51131.1"/>
    <property type="molecule type" value="Genomic_DNA"/>
</dbReference>
<name>L9WPK3_9EURY</name>
<evidence type="ECO:0000313" key="1">
    <source>
        <dbReference type="EMBL" id="ELY51131.1"/>
    </source>
</evidence>
<comment type="caution">
    <text evidence="1">The sequence shown here is derived from an EMBL/GenBank/DDBJ whole genome shotgun (WGS) entry which is preliminary data.</text>
</comment>
<dbReference type="AlphaFoldDB" id="L9WPK3"/>
<reference evidence="1 2" key="1">
    <citation type="journal article" date="2014" name="PLoS Genet.">
        <title>Phylogenetically driven sequencing of extremely halophilic archaea reveals strategies for static and dynamic osmo-response.</title>
        <authorList>
            <person name="Becker E.A."/>
            <person name="Seitzer P.M."/>
            <person name="Tritt A."/>
            <person name="Larsen D."/>
            <person name="Krusor M."/>
            <person name="Yao A.I."/>
            <person name="Wu D."/>
            <person name="Madern D."/>
            <person name="Eisen J.A."/>
            <person name="Darling A.E."/>
            <person name="Facciotti M.T."/>
        </authorList>
    </citation>
    <scope>NUCLEOTIDE SEQUENCE [LARGE SCALE GENOMIC DNA]</scope>
    <source>
        <strain evidence="1 2">DSM 18795</strain>
    </source>
</reference>
<dbReference type="Proteomes" id="UP000011531">
    <property type="component" value="Unassembled WGS sequence"/>
</dbReference>
<organism evidence="1 2">
    <name type="scientific">Natronococcus jeotgali DSM 18795</name>
    <dbReference type="NCBI Taxonomy" id="1227498"/>
    <lineage>
        <taxon>Archaea</taxon>
        <taxon>Methanobacteriati</taxon>
        <taxon>Methanobacteriota</taxon>
        <taxon>Stenosarchaea group</taxon>
        <taxon>Halobacteria</taxon>
        <taxon>Halobacteriales</taxon>
        <taxon>Natrialbaceae</taxon>
        <taxon>Natronococcus</taxon>
    </lineage>
</organism>
<proteinExistence type="predicted"/>
<accession>L9WPK3</accession>
<protein>
    <recommendedName>
        <fullName evidence="3">Small CPxCG-related zinc finger protein</fullName>
    </recommendedName>
</protein>
<dbReference type="OrthoDB" id="172011at2157"/>
<dbReference type="RefSeq" id="WP_008427201.1">
    <property type="nucleotide sequence ID" value="NZ_AOIA01000164.1"/>
</dbReference>